<accession>A0A6J8BHN1</accession>
<evidence type="ECO:0000313" key="2">
    <source>
        <dbReference type="Proteomes" id="UP000507470"/>
    </source>
</evidence>
<sequence>MNVGVFDQHKQYDDSVPSFLHNTPKTAEQHCMRRDNQYISLDVESFPQDSAEDQSGFENDISEVHISIIEGEGYCIQSLQIPRVACTDENAKWNRGTRRNAEPKPLLNIIFRKTGEDIMDSGEMQNGSYRVFRINCMYTLDNEFKEAVINSNLLPVYSNKGTTASKSFTCKPFTKDIIHEDHGKYTALNSCGKCSNFLN</sequence>
<organism evidence="1 2">
    <name type="scientific">Mytilus coruscus</name>
    <name type="common">Sea mussel</name>
    <dbReference type="NCBI Taxonomy" id="42192"/>
    <lineage>
        <taxon>Eukaryota</taxon>
        <taxon>Metazoa</taxon>
        <taxon>Spiralia</taxon>
        <taxon>Lophotrochozoa</taxon>
        <taxon>Mollusca</taxon>
        <taxon>Bivalvia</taxon>
        <taxon>Autobranchia</taxon>
        <taxon>Pteriomorphia</taxon>
        <taxon>Mytilida</taxon>
        <taxon>Mytiloidea</taxon>
        <taxon>Mytilidae</taxon>
        <taxon>Mytilinae</taxon>
        <taxon>Mytilus</taxon>
    </lineage>
</organism>
<dbReference type="AlphaFoldDB" id="A0A6J8BHN1"/>
<protein>
    <submittedName>
        <fullName evidence="1">Uncharacterized protein</fullName>
    </submittedName>
</protein>
<dbReference type="OrthoDB" id="8830353at2759"/>
<keyword evidence="2" id="KW-1185">Reference proteome</keyword>
<reference evidence="1 2" key="1">
    <citation type="submission" date="2020-06" db="EMBL/GenBank/DDBJ databases">
        <authorList>
            <person name="Li R."/>
            <person name="Bekaert M."/>
        </authorList>
    </citation>
    <scope>NUCLEOTIDE SEQUENCE [LARGE SCALE GENOMIC DNA]</scope>
    <source>
        <strain evidence="2">wild</strain>
    </source>
</reference>
<dbReference type="EMBL" id="CACVKT020003353">
    <property type="protein sequence ID" value="CAC5383146.1"/>
    <property type="molecule type" value="Genomic_DNA"/>
</dbReference>
<proteinExistence type="predicted"/>
<name>A0A6J8BHN1_MYTCO</name>
<gene>
    <name evidence="1" type="ORF">MCOR_18918</name>
</gene>
<dbReference type="Proteomes" id="UP000507470">
    <property type="component" value="Unassembled WGS sequence"/>
</dbReference>
<evidence type="ECO:0000313" key="1">
    <source>
        <dbReference type="EMBL" id="CAC5383146.1"/>
    </source>
</evidence>